<organism evidence="6 7">
    <name type="scientific">Rhinopithecimicrobium faecis</name>
    <dbReference type="NCBI Taxonomy" id="2820698"/>
    <lineage>
        <taxon>Bacteria</taxon>
        <taxon>Pseudomonadati</taxon>
        <taxon>Bacteroidota</taxon>
        <taxon>Sphingobacteriia</taxon>
        <taxon>Sphingobacteriales</taxon>
        <taxon>Sphingobacteriaceae</taxon>
        <taxon>Rhinopithecimicrobium</taxon>
    </lineage>
</organism>
<evidence type="ECO:0000256" key="3">
    <source>
        <dbReference type="ARBA" id="ARBA00022723"/>
    </source>
</evidence>
<dbReference type="Gene3D" id="3.40.50.1000">
    <property type="entry name" value="HAD superfamily/HAD-like"/>
    <property type="match status" value="1"/>
</dbReference>
<dbReference type="EMBL" id="JAGKSB010000015">
    <property type="protein sequence ID" value="MBP3944259.1"/>
    <property type="molecule type" value="Genomic_DNA"/>
</dbReference>
<sequence>MKQYAVLFDMDGVICHTNPYHVKAFEAFFKNHHISYAEKDFDQHIHGKHNSYIMSHFFQRPIVREELETLEFEKEALFRQIYKDQVESLPNFLPFLADLKAHGFKTAVATSAPYANLALILSQLHIAPQMESILASEDVKLHKPHPEVYLKSAENIGVPATQCLVFEDSFSGVTAGLNAGMRVVGVLTTHRKKDLPGCVAYINDFSEITAEKVIQLLKEEDFDSDF</sequence>
<gene>
    <name evidence="6" type="ORF">J5U18_11970</name>
</gene>
<evidence type="ECO:0000256" key="5">
    <source>
        <dbReference type="ARBA" id="ARBA00023277"/>
    </source>
</evidence>
<dbReference type="RefSeq" id="WP_353547766.1">
    <property type="nucleotide sequence ID" value="NZ_JAGKSB010000015.1"/>
</dbReference>
<dbReference type="InterPro" id="IPR041492">
    <property type="entry name" value="HAD_2"/>
</dbReference>
<dbReference type="InterPro" id="IPR006439">
    <property type="entry name" value="HAD-SF_hydro_IA"/>
</dbReference>
<dbReference type="GO" id="GO:0003824">
    <property type="term" value="F:catalytic activity"/>
    <property type="evidence" value="ECO:0007669"/>
    <property type="project" value="UniProtKB-ARBA"/>
</dbReference>
<keyword evidence="3" id="KW-0479">Metal-binding</keyword>
<dbReference type="Gene3D" id="1.10.150.240">
    <property type="entry name" value="Putative phosphatase, domain 2"/>
    <property type="match status" value="1"/>
</dbReference>
<dbReference type="PANTHER" id="PTHR46193">
    <property type="entry name" value="6-PHOSPHOGLUCONATE PHOSPHATASE"/>
    <property type="match status" value="1"/>
</dbReference>
<comment type="caution">
    <text evidence="6">The sequence shown here is derived from an EMBL/GenBank/DDBJ whole genome shotgun (WGS) entry which is preliminary data.</text>
</comment>
<dbReference type="Pfam" id="PF13419">
    <property type="entry name" value="HAD_2"/>
    <property type="match status" value="1"/>
</dbReference>
<evidence type="ECO:0000256" key="4">
    <source>
        <dbReference type="ARBA" id="ARBA00022842"/>
    </source>
</evidence>
<keyword evidence="4" id="KW-0460">Magnesium</keyword>
<dbReference type="InterPro" id="IPR051600">
    <property type="entry name" value="Beta-PGM-like"/>
</dbReference>
<dbReference type="InterPro" id="IPR036412">
    <property type="entry name" value="HAD-like_sf"/>
</dbReference>
<reference evidence="6" key="1">
    <citation type="submission" date="2021-03" db="EMBL/GenBank/DDBJ databases">
        <authorList>
            <person name="Lu T."/>
            <person name="Wang Q."/>
            <person name="Han X."/>
        </authorList>
    </citation>
    <scope>NUCLEOTIDE SEQUENCE</scope>
    <source>
        <strain evidence="6">WQ 2009</strain>
    </source>
</reference>
<evidence type="ECO:0000313" key="7">
    <source>
        <dbReference type="Proteomes" id="UP000679691"/>
    </source>
</evidence>
<dbReference type="InterPro" id="IPR023198">
    <property type="entry name" value="PGP-like_dom2"/>
</dbReference>
<dbReference type="SUPFAM" id="SSF56784">
    <property type="entry name" value="HAD-like"/>
    <property type="match status" value="1"/>
</dbReference>
<dbReference type="InterPro" id="IPR023214">
    <property type="entry name" value="HAD_sf"/>
</dbReference>
<evidence type="ECO:0000256" key="1">
    <source>
        <dbReference type="ARBA" id="ARBA00001946"/>
    </source>
</evidence>
<dbReference type="AlphaFoldDB" id="A0A8T4HBF6"/>
<accession>A0A8T4HBF6</accession>
<protein>
    <submittedName>
        <fullName evidence="6">HAD family phosphatase</fullName>
    </submittedName>
</protein>
<dbReference type="NCBIfam" id="TIGR01509">
    <property type="entry name" value="HAD-SF-IA-v3"/>
    <property type="match status" value="1"/>
</dbReference>
<proteinExistence type="inferred from homology"/>
<dbReference type="SFLD" id="SFLDS00003">
    <property type="entry name" value="Haloacid_Dehalogenase"/>
    <property type="match status" value="1"/>
</dbReference>
<evidence type="ECO:0000313" key="6">
    <source>
        <dbReference type="EMBL" id="MBP3944259.1"/>
    </source>
</evidence>
<comment type="similarity">
    <text evidence="2">Belongs to the HAD-like hydrolase superfamily. CbbY/CbbZ/Gph/YieH family.</text>
</comment>
<dbReference type="PRINTS" id="PR00413">
    <property type="entry name" value="HADHALOGNASE"/>
</dbReference>
<evidence type="ECO:0000256" key="2">
    <source>
        <dbReference type="ARBA" id="ARBA00006171"/>
    </source>
</evidence>
<dbReference type="GO" id="GO:0046872">
    <property type="term" value="F:metal ion binding"/>
    <property type="evidence" value="ECO:0007669"/>
    <property type="project" value="UniProtKB-KW"/>
</dbReference>
<dbReference type="SFLD" id="SFLDG01135">
    <property type="entry name" value="C1.5.6:_HAD__Beta-PGM__Phospha"/>
    <property type="match status" value="1"/>
</dbReference>
<dbReference type="Proteomes" id="UP000679691">
    <property type="component" value="Unassembled WGS sequence"/>
</dbReference>
<keyword evidence="5" id="KW-0119">Carbohydrate metabolism</keyword>
<dbReference type="SFLD" id="SFLDG01129">
    <property type="entry name" value="C1.5:_HAD__Beta-PGM__Phosphata"/>
    <property type="match status" value="1"/>
</dbReference>
<dbReference type="PANTHER" id="PTHR46193:SF18">
    <property type="entry name" value="HEXITOL PHOSPHATASE B"/>
    <property type="match status" value="1"/>
</dbReference>
<name>A0A8T4HBF6_9SPHI</name>
<comment type="cofactor">
    <cofactor evidence="1">
        <name>Mg(2+)</name>
        <dbReference type="ChEBI" id="CHEBI:18420"/>
    </cofactor>
</comment>
<keyword evidence="7" id="KW-1185">Reference proteome</keyword>